<dbReference type="GO" id="GO:0005978">
    <property type="term" value="P:glycogen biosynthetic process"/>
    <property type="evidence" value="ECO:0007669"/>
    <property type="project" value="UniProtKB-UniRule"/>
</dbReference>
<dbReference type="PANTHER" id="PTHR43523">
    <property type="entry name" value="GLUCOSE-1-PHOSPHATE ADENYLYLTRANSFERASE-RELATED"/>
    <property type="match status" value="1"/>
</dbReference>
<dbReference type="InterPro" id="IPR056818">
    <property type="entry name" value="GlmU/GlgC-like_hexapep"/>
</dbReference>
<reference evidence="12" key="1">
    <citation type="submission" date="2020-10" db="EMBL/GenBank/DDBJ databases">
        <title>Connecting structure to function with the recovery of over 1000 high-quality activated sludge metagenome-assembled genomes encoding full-length rRNA genes using long-read sequencing.</title>
        <authorList>
            <person name="Singleton C.M."/>
            <person name="Petriglieri F."/>
            <person name="Kristensen J.M."/>
            <person name="Kirkegaard R.H."/>
            <person name="Michaelsen T.Y."/>
            <person name="Andersen M.H."/>
            <person name="Karst S.M."/>
            <person name="Dueholm M.S."/>
            <person name="Nielsen P.H."/>
            <person name="Albertsen M."/>
        </authorList>
    </citation>
    <scope>NUCLEOTIDE SEQUENCE</scope>
    <source>
        <strain evidence="12">OdNE_18-Q3-R46-58_BAT3C.305</strain>
    </source>
</reference>
<dbReference type="InterPro" id="IPR023049">
    <property type="entry name" value="GlgC_bac"/>
</dbReference>
<dbReference type="Pfam" id="PF00483">
    <property type="entry name" value="NTP_transferase"/>
    <property type="match status" value="1"/>
</dbReference>
<evidence type="ECO:0000259" key="10">
    <source>
        <dbReference type="Pfam" id="PF00483"/>
    </source>
</evidence>
<feature type="domain" description="Nucleotidyl transferase" evidence="10">
    <location>
        <begin position="33"/>
        <end position="302"/>
    </location>
</feature>
<feature type="binding site" evidence="9">
    <location>
        <begin position="205"/>
        <end position="206"/>
    </location>
    <ligand>
        <name>alpha-D-glucose 1-phosphate</name>
        <dbReference type="ChEBI" id="CHEBI:58601"/>
    </ligand>
</feature>
<evidence type="ECO:0000256" key="9">
    <source>
        <dbReference type="HAMAP-Rule" id="MF_00624"/>
    </source>
</evidence>
<keyword evidence="7 9" id="KW-0320">Glycogen biosynthesis</keyword>
<keyword evidence="4 9" id="KW-0548">Nucleotidyltransferase</keyword>
<dbReference type="InterPro" id="IPR011831">
    <property type="entry name" value="ADP-Glc_PPase"/>
</dbReference>
<dbReference type="EC" id="2.7.7.27" evidence="9"/>
<dbReference type="InterPro" id="IPR005835">
    <property type="entry name" value="NTP_transferase_dom"/>
</dbReference>
<feature type="site" description="Could play a key role in the communication between the regulatory and the substrate sites" evidence="9">
    <location>
        <position position="124"/>
    </location>
</feature>
<evidence type="ECO:0000256" key="2">
    <source>
        <dbReference type="ARBA" id="ARBA00022600"/>
    </source>
</evidence>
<comment type="similarity">
    <text evidence="1 9">Belongs to the bacterial/plant glucose-1-phosphate adenylyltransferase family.</text>
</comment>
<evidence type="ECO:0000256" key="7">
    <source>
        <dbReference type="ARBA" id="ARBA00023056"/>
    </source>
</evidence>
<dbReference type="InterPro" id="IPR029044">
    <property type="entry name" value="Nucleotide-diphossugar_trans"/>
</dbReference>
<comment type="subunit">
    <text evidence="9">Homotetramer.</text>
</comment>
<comment type="function">
    <text evidence="9">Involved in the biosynthesis of ADP-glucose, a building block required for the elongation reactions to produce glycogen. Catalyzes the reaction between ATP and alpha-D-glucose 1-phosphate (G1P) to produce pyrophosphate and ADP-Glc.</text>
</comment>
<dbReference type="PROSITE" id="PS00808">
    <property type="entry name" value="ADP_GLC_PYROPHOSPH_1"/>
    <property type="match status" value="1"/>
</dbReference>
<dbReference type="NCBIfam" id="NF002023">
    <property type="entry name" value="PRK00844.1"/>
    <property type="match status" value="1"/>
</dbReference>
<dbReference type="InterPro" id="IPR005836">
    <property type="entry name" value="ADP_Glu_pyroP_CS"/>
</dbReference>
<dbReference type="CDD" id="cd02508">
    <property type="entry name" value="ADP_Glucose_PP"/>
    <property type="match status" value="1"/>
</dbReference>
<keyword evidence="6 9" id="KW-0067">ATP-binding</keyword>
<evidence type="ECO:0000259" key="11">
    <source>
        <dbReference type="Pfam" id="PF24894"/>
    </source>
</evidence>
<sequence>MPNSTPCTHQEYCEMRDETDMRFISHLTRNTFAIILAGGRGSRLKQLTDFRSKPAVPFAGKFRILDFTLSNCVNSGIRKIGVATQYKAHSLIRHIQRGWSFLDGRFDEFIQLLPAQQQIDETQWYQGTADAVFQNMHFLRRYNPEHILIVAGDHIYKMDYGQMLAFHAKHRADMTVGCIDVPLAEAREFGVMGVDHEDRVTDFLEKPQNPPAIPGQPDRALASMGIYIFNAKFLFEQLERDALTKGSARDFGKDIIPHIVPRYRVFAHRFADSCVGSEHHRPYWRDVGTIDAYWEANMEMTKVTPELNLYDKDWPIWTYQEQLPPAKFVFDDDGRRGMAIDSLISGGCIISGAAVKRSLLFSSVTVHSWASIEDSVILPGVDIGRHAILKRCVIDKNCRIPAKTVIGVDAEADRERFSVSPKGITLVTAEMLGQGAAKVH</sequence>
<evidence type="ECO:0000256" key="6">
    <source>
        <dbReference type="ARBA" id="ARBA00022840"/>
    </source>
</evidence>
<accession>A0A9D7LR52</accession>
<feature type="binding site" evidence="9">
    <location>
        <position position="125"/>
    </location>
    <ligand>
        <name>alpha-D-glucose 1-phosphate</name>
        <dbReference type="ChEBI" id="CHEBI:58601"/>
    </ligand>
</feature>
<dbReference type="Proteomes" id="UP000808146">
    <property type="component" value="Unassembled WGS sequence"/>
</dbReference>
<dbReference type="Gene3D" id="3.90.550.10">
    <property type="entry name" value="Spore Coat Polysaccharide Biosynthesis Protein SpsA, Chain A"/>
    <property type="match status" value="1"/>
</dbReference>
<organism evidence="12 13">
    <name type="scientific">Candidatus Dechloromonas phosphorivorans</name>
    <dbReference type="NCBI Taxonomy" id="2899244"/>
    <lineage>
        <taxon>Bacteria</taxon>
        <taxon>Pseudomonadati</taxon>
        <taxon>Pseudomonadota</taxon>
        <taxon>Betaproteobacteria</taxon>
        <taxon>Rhodocyclales</taxon>
        <taxon>Azonexaceae</taxon>
        <taxon>Dechloromonas</taxon>
    </lineage>
</organism>
<dbReference type="PROSITE" id="PS00809">
    <property type="entry name" value="ADP_GLC_PYROPHOSPH_2"/>
    <property type="match status" value="1"/>
</dbReference>
<feature type="binding site" evidence="9">
    <location>
        <position position="190"/>
    </location>
    <ligand>
        <name>alpha-D-glucose 1-phosphate</name>
        <dbReference type="ChEBI" id="CHEBI:58601"/>
    </ligand>
</feature>
<evidence type="ECO:0000313" key="12">
    <source>
        <dbReference type="EMBL" id="MBK8892261.1"/>
    </source>
</evidence>
<dbReference type="PANTHER" id="PTHR43523:SF2">
    <property type="entry name" value="GLUCOSE-1-PHOSPHATE ADENYLYLTRANSFERASE"/>
    <property type="match status" value="1"/>
</dbReference>
<dbReference type="NCBIfam" id="TIGR02091">
    <property type="entry name" value="glgC"/>
    <property type="match status" value="1"/>
</dbReference>
<dbReference type="Pfam" id="PF24894">
    <property type="entry name" value="Hexapep_GlmU"/>
    <property type="match status" value="1"/>
</dbReference>
<dbReference type="SUPFAM" id="SSF53448">
    <property type="entry name" value="Nucleotide-diphospho-sugar transferases"/>
    <property type="match status" value="1"/>
</dbReference>
<gene>
    <name evidence="9 12" type="primary">glgC</name>
    <name evidence="12" type="ORF">IPN75_18810</name>
</gene>
<proteinExistence type="inferred from homology"/>
<dbReference type="GO" id="GO:0005524">
    <property type="term" value="F:ATP binding"/>
    <property type="evidence" value="ECO:0007669"/>
    <property type="project" value="UniProtKB-KW"/>
</dbReference>
<evidence type="ECO:0000256" key="1">
    <source>
        <dbReference type="ARBA" id="ARBA00010443"/>
    </source>
</evidence>
<dbReference type="HAMAP" id="MF_00624">
    <property type="entry name" value="GlgC"/>
    <property type="match status" value="1"/>
</dbReference>
<protein>
    <recommendedName>
        <fullName evidence="9">Glucose-1-phosphate adenylyltransferase</fullName>
        <ecNumber evidence="9">2.7.7.27</ecNumber>
    </recommendedName>
    <alternativeName>
        <fullName evidence="9">ADP-glucose pyrophosphorylase</fullName>
        <shortName evidence="9">ADPGlc PPase</shortName>
    </alternativeName>
    <alternativeName>
        <fullName evidence="9">ADP-glucose synthase</fullName>
    </alternativeName>
</protein>
<keyword evidence="2 9" id="KW-0321">Glycogen metabolism</keyword>
<dbReference type="NCBIfam" id="NF001947">
    <property type="entry name" value="PRK00725.1"/>
    <property type="match status" value="1"/>
</dbReference>
<evidence type="ECO:0000256" key="8">
    <source>
        <dbReference type="ARBA" id="ARBA00023277"/>
    </source>
</evidence>
<dbReference type="AlphaFoldDB" id="A0A9D7LR52"/>
<dbReference type="SUPFAM" id="SSF51161">
    <property type="entry name" value="Trimeric LpxA-like enzymes"/>
    <property type="match status" value="1"/>
</dbReference>
<name>A0A9D7LR52_9RHOO</name>
<dbReference type="GO" id="GO:0008878">
    <property type="term" value="F:glucose-1-phosphate adenylyltransferase activity"/>
    <property type="evidence" value="ECO:0007669"/>
    <property type="project" value="UniProtKB-UniRule"/>
</dbReference>
<dbReference type="CDD" id="cd04651">
    <property type="entry name" value="LbH_G1P_AT_C"/>
    <property type="match status" value="1"/>
</dbReference>
<keyword evidence="8 9" id="KW-0119">Carbohydrate metabolism</keyword>
<comment type="catalytic activity">
    <reaction evidence="9">
        <text>alpha-D-glucose 1-phosphate + ATP + H(+) = ADP-alpha-D-glucose + diphosphate</text>
        <dbReference type="Rhea" id="RHEA:12120"/>
        <dbReference type="ChEBI" id="CHEBI:15378"/>
        <dbReference type="ChEBI" id="CHEBI:30616"/>
        <dbReference type="ChEBI" id="CHEBI:33019"/>
        <dbReference type="ChEBI" id="CHEBI:57498"/>
        <dbReference type="ChEBI" id="CHEBI:58601"/>
        <dbReference type="EC" id="2.7.7.27"/>
    </reaction>
</comment>
<comment type="pathway">
    <text evidence="9">Glycan biosynthesis; glycogen biosynthesis.</text>
</comment>
<feature type="site" description="Could play a key role in the communication between the regulatory and the substrate sites" evidence="9">
    <location>
        <position position="85"/>
    </location>
</feature>
<evidence type="ECO:0000256" key="4">
    <source>
        <dbReference type="ARBA" id="ARBA00022695"/>
    </source>
</evidence>
<keyword evidence="3 9" id="KW-0808">Transferase</keyword>
<dbReference type="Gene3D" id="2.160.10.10">
    <property type="entry name" value="Hexapeptide repeat proteins"/>
    <property type="match status" value="1"/>
</dbReference>
<evidence type="ECO:0000313" key="13">
    <source>
        <dbReference type="Proteomes" id="UP000808146"/>
    </source>
</evidence>
<comment type="caution">
    <text evidence="12">The sequence shown here is derived from an EMBL/GenBank/DDBJ whole genome shotgun (WGS) entry which is preliminary data.</text>
</comment>
<feature type="binding site" evidence="9">
    <location>
        <position position="223"/>
    </location>
    <ligand>
        <name>alpha-D-glucose 1-phosphate</name>
        <dbReference type="ChEBI" id="CHEBI:58601"/>
    </ligand>
</feature>
<evidence type="ECO:0000256" key="3">
    <source>
        <dbReference type="ARBA" id="ARBA00022679"/>
    </source>
</evidence>
<keyword evidence="5 9" id="KW-0547">Nucleotide-binding</keyword>
<evidence type="ECO:0000256" key="5">
    <source>
        <dbReference type="ARBA" id="ARBA00022741"/>
    </source>
</evidence>
<dbReference type="EMBL" id="JADKBR010000026">
    <property type="protein sequence ID" value="MBK8892261.1"/>
    <property type="molecule type" value="Genomic_DNA"/>
</dbReference>
<feature type="domain" description="Glucose-1-phosphate adenylyltransferase/Bifunctional protein GlmU-like C-terminal hexapeptide" evidence="11">
    <location>
        <begin position="324"/>
        <end position="427"/>
    </location>
</feature>
<dbReference type="InterPro" id="IPR011004">
    <property type="entry name" value="Trimer_LpxA-like_sf"/>
</dbReference>
<dbReference type="PROSITE" id="PS00810">
    <property type="entry name" value="ADP_GLC_PYROPHOSPH_3"/>
    <property type="match status" value="1"/>
</dbReference>